<evidence type="ECO:0000313" key="1">
    <source>
        <dbReference type="EMBL" id="MBC3807509.1"/>
    </source>
</evidence>
<dbReference type="Proteomes" id="UP000648257">
    <property type="component" value="Unassembled WGS sequence"/>
</dbReference>
<dbReference type="EMBL" id="JACOFW010000008">
    <property type="protein sequence ID" value="MBC3807509.1"/>
    <property type="molecule type" value="Genomic_DNA"/>
</dbReference>
<keyword evidence="2" id="KW-1185">Reference proteome</keyword>
<evidence type="ECO:0000313" key="2">
    <source>
        <dbReference type="Proteomes" id="UP000648257"/>
    </source>
</evidence>
<name>A0ABR6X589_9BURK</name>
<accession>A0ABR6X589</accession>
<comment type="caution">
    <text evidence="1">The sequence shown here is derived from an EMBL/GenBank/DDBJ whole genome shotgun (WGS) entry which is preliminary data.</text>
</comment>
<protein>
    <submittedName>
        <fullName evidence="1">Uncharacterized protein</fullName>
    </submittedName>
</protein>
<organism evidence="1 2">
    <name type="scientific">Undibacterium seohonense</name>
    <dbReference type="NCBI Taxonomy" id="1344950"/>
    <lineage>
        <taxon>Bacteria</taxon>
        <taxon>Pseudomonadati</taxon>
        <taxon>Pseudomonadota</taxon>
        <taxon>Betaproteobacteria</taxon>
        <taxon>Burkholderiales</taxon>
        <taxon>Oxalobacteraceae</taxon>
        <taxon>Undibacterium</taxon>
    </lineage>
</organism>
<dbReference type="RefSeq" id="WP_186922598.1">
    <property type="nucleotide sequence ID" value="NZ_JACOFW010000008.1"/>
</dbReference>
<sequence>MSIPITTILIARPIHISSQFQHFYDRSGFDINIASASSLVLSTSTMMHEVSDPRETRTPWEK</sequence>
<reference evidence="1 2" key="1">
    <citation type="submission" date="2020-08" db="EMBL/GenBank/DDBJ databases">
        <title>Novel species isolated from subtropical streams in China.</title>
        <authorList>
            <person name="Lu H."/>
        </authorList>
    </citation>
    <scope>NUCLEOTIDE SEQUENCE [LARGE SCALE GENOMIC DNA]</scope>
    <source>
        <strain evidence="1 2">KACC 16656</strain>
    </source>
</reference>
<gene>
    <name evidence="1" type="ORF">H8K52_09150</name>
</gene>
<proteinExistence type="predicted"/>